<keyword evidence="5" id="KW-0946">Virion</keyword>
<feature type="domain" description="Herpesvirus glycoprotein D/GG/GX" evidence="3">
    <location>
        <begin position="112"/>
        <end position="239"/>
    </location>
</feature>
<feature type="compositionally biased region" description="Acidic residues" evidence="1">
    <location>
        <begin position="365"/>
        <end position="376"/>
    </location>
</feature>
<keyword evidence="2" id="KW-1133">Transmembrane helix</keyword>
<evidence type="ECO:0000256" key="1">
    <source>
        <dbReference type="SAM" id="MobiDB-lite"/>
    </source>
</evidence>
<feature type="region of interest" description="Disordered" evidence="1">
    <location>
        <begin position="304"/>
        <end position="389"/>
    </location>
</feature>
<dbReference type="InterPro" id="IPR036179">
    <property type="entry name" value="Ig-like_dom_sf"/>
</dbReference>
<name>A0A0U1Z9G5_ILTV</name>
<dbReference type="EMBL" id="KP677884">
    <property type="protein sequence ID" value="AJR27781.1"/>
    <property type="molecule type" value="Genomic_DNA"/>
</dbReference>
<dbReference type="Proteomes" id="UP000115495">
    <property type="component" value="Segment"/>
</dbReference>
<gene>
    <name evidence="5" type="primary">US6</name>
</gene>
<feature type="compositionally biased region" description="Basic and acidic residues" evidence="1">
    <location>
        <begin position="327"/>
        <end position="345"/>
    </location>
</feature>
<keyword evidence="2" id="KW-0812">Transmembrane</keyword>
<keyword evidence="5" id="KW-0261">Viral envelope protein</keyword>
<evidence type="ECO:0000259" key="3">
    <source>
        <dbReference type="Pfam" id="PF01537"/>
    </source>
</evidence>
<feature type="transmembrane region" description="Helical" evidence="2">
    <location>
        <begin position="409"/>
        <end position="429"/>
    </location>
</feature>
<evidence type="ECO:0000256" key="2">
    <source>
        <dbReference type="SAM" id="Phobius"/>
    </source>
</evidence>
<dbReference type="GO" id="GO:0019031">
    <property type="term" value="C:viral envelope"/>
    <property type="evidence" value="ECO:0007669"/>
    <property type="project" value="UniProtKB-KW"/>
</dbReference>
<dbReference type="InterPro" id="IPR002896">
    <property type="entry name" value="Herpes_glycop_dom"/>
</dbReference>
<organism evidence="5 6">
    <name type="scientific">Infectious laryngotracheitis virus</name>
    <name type="common">ILTV</name>
    <name type="synonym">Gallid herpesvirus 1</name>
    <dbReference type="NCBI Taxonomy" id="10386"/>
    <lineage>
        <taxon>Viruses</taxon>
        <taxon>Duplodnaviria</taxon>
        <taxon>Heunggongvirae</taxon>
        <taxon>Peploviricota</taxon>
        <taxon>Herviviricetes</taxon>
        <taxon>Herpesvirales</taxon>
        <taxon>Orthoherpesviridae</taxon>
        <taxon>Alphaherpesvirinae</taxon>
        <taxon>Iltovirus</taxon>
        <taxon>Iltovirus gallidalpha1</taxon>
    </lineage>
</organism>
<evidence type="ECO:0000313" key="5">
    <source>
        <dbReference type="EMBL" id="AJR27781.1"/>
    </source>
</evidence>
<evidence type="ECO:0000313" key="6">
    <source>
        <dbReference type="Proteomes" id="UP000115495"/>
    </source>
</evidence>
<accession>A0A0U1Z9G5</accession>
<keyword evidence="2" id="KW-0472">Membrane</keyword>
<dbReference type="SUPFAM" id="SSF48726">
    <property type="entry name" value="Immunoglobulin"/>
    <property type="match status" value="1"/>
</dbReference>
<proteinExistence type="predicted"/>
<dbReference type="EMBL" id="KP677883">
    <property type="protein sequence ID" value="AJR27702.1"/>
    <property type="molecule type" value="Genomic_DNA"/>
</dbReference>
<reference evidence="6 7" key="1">
    <citation type="journal article" date="2016" name="PLoS ONE">
        <title>Full Genome Sequence-Based Comparative Study of Wild-Type and Vaccine Strains of Infectious Laryngotracheitis Virus from Italy.</title>
        <authorList>
            <person name="Piccirillo A."/>
            <person name="Lavezzo E."/>
            <person name="Niero G."/>
            <person name="Moreno A."/>
            <person name="Massi P."/>
            <person name="Franchin E."/>
            <person name="Toppo S."/>
            <person name="Salata C."/>
            <person name="Palu G."/>
        </authorList>
    </citation>
    <scope>NUCLEOTIDE SEQUENCE [LARGE SCALE GENOMIC DNA]</scope>
    <source>
        <strain evidence="4">193435/07</strain>
        <strain evidence="5">757/11</strain>
    </source>
</reference>
<dbReference type="Pfam" id="PF01537">
    <property type="entry name" value="Herpes_glycop_D"/>
    <property type="match status" value="1"/>
</dbReference>
<protein>
    <submittedName>
        <fullName evidence="5">Envelope glycoprotein D</fullName>
    </submittedName>
</protein>
<sequence length="434" mass="48499">MHRPHLRRHSRYYAKGEVLNKHMDCGGKRCCSGAAVFTLFWTCVRIMREHICFVRNAMDRHLFLRNAFWTIVLLSSFASQSTAAVTYDYILGRRALDALTIPAVGPYNRYLTRVSRGCDVVELNPISNVDDMILAAKEKEKGGPFEASVVWFYVIKGDDGEDKYCPIYRKEYRECGDVQLLSECAVQSAQMWAVDYVPSTLVSRNGAGLTIFSPTAALSGQYLLTLKIGRFAQTALVTLEVNDRCLKIGSQLNFLPSKCWTTEQYQTGFQGEHLYPIADTNTRHADDVYRGYEDILQRWNNLLRKKNPSAPDPRPDSVPQEIPAVTKKAEGRTPDAESSEKKAPPEDSEDDMQAEASGENPAALPEDDEVPEDTEHDDPNSDPDYYNDMPAVIPVEETTKSSNAVSMPIFAAFVACAVALVGLLVWSIVKCARS</sequence>
<evidence type="ECO:0000313" key="4">
    <source>
        <dbReference type="EMBL" id="AJR27702.1"/>
    </source>
</evidence>
<dbReference type="GO" id="GO:0016020">
    <property type="term" value="C:membrane"/>
    <property type="evidence" value="ECO:0007669"/>
    <property type="project" value="InterPro"/>
</dbReference>
<dbReference type="Gene3D" id="2.70.230.10">
    <property type="match status" value="1"/>
</dbReference>
<evidence type="ECO:0000313" key="7">
    <source>
        <dbReference type="Proteomes" id="UP000153636"/>
    </source>
</evidence>
<dbReference type="Proteomes" id="UP000153636">
    <property type="component" value="Segment"/>
</dbReference>
<organismHost>
    <name type="scientific">Gallus gallus</name>
    <name type="common">Chicken</name>
    <dbReference type="NCBI Taxonomy" id="9031"/>
</organismHost>